<dbReference type="EMBL" id="KZ825900">
    <property type="protein sequence ID" value="PYH93074.1"/>
    <property type="molecule type" value="Genomic_DNA"/>
</dbReference>
<feature type="non-terminal residue" evidence="1">
    <location>
        <position position="224"/>
    </location>
</feature>
<organism evidence="1 2">
    <name type="scientific">Aspergillus ellipticus CBS 707.79</name>
    <dbReference type="NCBI Taxonomy" id="1448320"/>
    <lineage>
        <taxon>Eukaryota</taxon>
        <taxon>Fungi</taxon>
        <taxon>Dikarya</taxon>
        <taxon>Ascomycota</taxon>
        <taxon>Pezizomycotina</taxon>
        <taxon>Eurotiomycetes</taxon>
        <taxon>Eurotiomycetidae</taxon>
        <taxon>Eurotiales</taxon>
        <taxon>Aspergillaceae</taxon>
        <taxon>Aspergillus</taxon>
        <taxon>Aspergillus subgen. Circumdati</taxon>
    </lineage>
</organism>
<keyword evidence="2" id="KW-1185">Reference proteome</keyword>
<proteinExistence type="predicted"/>
<evidence type="ECO:0000313" key="2">
    <source>
        <dbReference type="Proteomes" id="UP000247810"/>
    </source>
</evidence>
<name>A0A319D756_9EURO</name>
<dbReference type="AlphaFoldDB" id="A0A319D756"/>
<feature type="non-terminal residue" evidence="1">
    <location>
        <position position="1"/>
    </location>
</feature>
<dbReference type="STRING" id="1448320.A0A319D756"/>
<gene>
    <name evidence="1" type="ORF">BO71DRAFT_286188</name>
</gene>
<sequence>VRSIPFLLFIDDFGAHRNMYRAIKGFYMTPAGLSYRERCLQANLFILTLAPHAAELSNTVSTFEEDLSILGKGFYSKLHGQQTIITATVMAFTGDIPQQAKNSSALGYQSHLGYRSCYISSKQSQILGFNIHKHGRYYFEIESLQKQAKSFQNRNKQLEFYKANRMQPDQSSLEQVTPTLDLVLGRPYDLPHSDWQGIGARLQKAILRILTPNGRIKYIKAIQF</sequence>
<dbReference type="VEuPathDB" id="FungiDB:BO71DRAFT_286188"/>
<reference evidence="1 2" key="1">
    <citation type="submission" date="2018-02" db="EMBL/GenBank/DDBJ databases">
        <title>The genomes of Aspergillus section Nigri reveals drivers in fungal speciation.</title>
        <authorList>
            <consortium name="DOE Joint Genome Institute"/>
            <person name="Vesth T.C."/>
            <person name="Nybo J."/>
            <person name="Theobald S."/>
            <person name="Brandl J."/>
            <person name="Frisvad J.C."/>
            <person name="Nielsen K.F."/>
            <person name="Lyhne E.K."/>
            <person name="Kogle M.E."/>
            <person name="Kuo A."/>
            <person name="Riley R."/>
            <person name="Clum A."/>
            <person name="Nolan M."/>
            <person name="Lipzen A."/>
            <person name="Salamov A."/>
            <person name="Henrissat B."/>
            <person name="Wiebenga A."/>
            <person name="De vries R.P."/>
            <person name="Grigoriev I.V."/>
            <person name="Mortensen U.H."/>
            <person name="Andersen M.R."/>
            <person name="Baker S.E."/>
        </authorList>
    </citation>
    <scope>NUCLEOTIDE SEQUENCE [LARGE SCALE GENOMIC DNA]</scope>
    <source>
        <strain evidence="1 2">CBS 707.79</strain>
    </source>
</reference>
<evidence type="ECO:0000313" key="1">
    <source>
        <dbReference type="EMBL" id="PYH93074.1"/>
    </source>
</evidence>
<protein>
    <submittedName>
        <fullName evidence="1">Uncharacterized protein</fullName>
    </submittedName>
</protein>
<dbReference type="Proteomes" id="UP000247810">
    <property type="component" value="Unassembled WGS sequence"/>
</dbReference>
<accession>A0A319D756</accession>
<dbReference type="OrthoDB" id="4504959at2759"/>